<comment type="catalytic activity">
    <reaction evidence="15">
        <text>[(1-&gt;4)-beta-D-glucosyl]n+m + reduced acceptor + O2 = 4-dehydro-beta-D-glucosyl-[(1-&gt;4)-beta-D-glucosyl]n-1 + [(1-&gt;4)-beta-D-glucosyl]m + acceptor + H2O.</text>
        <dbReference type="EC" id="1.14.99.56"/>
    </reaction>
</comment>
<evidence type="ECO:0000259" key="17">
    <source>
        <dbReference type="Pfam" id="PF03443"/>
    </source>
</evidence>
<dbReference type="InterPro" id="IPR049892">
    <property type="entry name" value="AA9"/>
</dbReference>
<evidence type="ECO:0000256" key="15">
    <source>
        <dbReference type="ARBA" id="ARBA00045077"/>
    </source>
</evidence>
<keyword evidence="9" id="KW-0503">Monooxygenase</keyword>
<keyword evidence="11" id="KW-0325">Glycoprotein</keyword>
<evidence type="ECO:0000256" key="2">
    <source>
        <dbReference type="ARBA" id="ARBA00004613"/>
    </source>
</evidence>
<feature type="non-terminal residue" evidence="18">
    <location>
        <position position="1"/>
    </location>
</feature>
<evidence type="ECO:0000256" key="3">
    <source>
        <dbReference type="ARBA" id="ARBA00022525"/>
    </source>
</evidence>
<dbReference type="InterPro" id="IPR005103">
    <property type="entry name" value="AA9_LPMO"/>
</dbReference>
<evidence type="ECO:0000313" key="19">
    <source>
        <dbReference type="Proteomes" id="UP000887226"/>
    </source>
</evidence>
<dbReference type="GO" id="GO:0046872">
    <property type="term" value="F:metal ion binding"/>
    <property type="evidence" value="ECO:0007669"/>
    <property type="project" value="UniProtKB-KW"/>
</dbReference>
<keyword evidence="8" id="KW-0186">Copper</keyword>
<evidence type="ECO:0000256" key="4">
    <source>
        <dbReference type="ARBA" id="ARBA00022723"/>
    </source>
</evidence>
<evidence type="ECO:0000256" key="6">
    <source>
        <dbReference type="ARBA" id="ARBA00023001"/>
    </source>
</evidence>
<dbReference type="EMBL" id="MU253815">
    <property type="protein sequence ID" value="KAG9246144.1"/>
    <property type="molecule type" value="Genomic_DNA"/>
</dbReference>
<evidence type="ECO:0000256" key="11">
    <source>
        <dbReference type="ARBA" id="ARBA00023180"/>
    </source>
</evidence>
<dbReference type="EC" id="1.14.99.56" evidence="16"/>
<dbReference type="AlphaFoldDB" id="A0A9P7Z673"/>
<evidence type="ECO:0000256" key="13">
    <source>
        <dbReference type="ARBA" id="ARBA00023326"/>
    </source>
</evidence>
<dbReference type="PANTHER" id="PTHR33353">
    <property type="entry name" value="PUTATIVE (AFU_ORTHOLOGUE AFUA_1G12560)-RELATED"/>
    <property type="match status" value="1"/>
</dbReference>
<keyword evidence="12" id="KW-0119">Carbohydrate metabolism</keyword>
<keyword evidence="7" id="KW-0560">Oxidoreductase</keyword>
<keyword evidence="6" id="KW-0136">Cellulose degradation</keyword>
<keyword evidence="13" id="KW-0624">Polysaccharide degradation</keyword>
<comment type="caution">
    <text evidence="18">The sequence shown here is derived from an EMBL/GenBank/DDBJ whole genome shotgun (WGS) entry which is preliminary data.</text>
</comment>
<proteinExistence type="inferred from homology"/>
<dbReference type="GO" id="GO:0030245">
    <property type="term" value="P:cellulose catabolic process"/>
    <property type="evidence" value="ECO:0007669"/>
    <property type="project" value="UniProtKB-KW"/>
</dbReference>
<evidence type="ECO:0000256" key="9">
    <source>
        <dbReference type="ARBA" id="ARBA00023033"/>
    </source>
</evidence>
<sequence>PVDGPVQDLASTDIRCSFNAVPINDNGILCTVLATAGIDITFNRSGFTHSSPIFTYMAKCAPDRGSFTGSVGKVWIKVHQRGYDTVWVGQWLHDQEYKWYTVVPACLEPREYLVRYEVFGLSNCAKVRVCQSYPSCHQAKVLGIGTTYQNSNCLVSFPGTGYSGTKPGI</sequence>
<evidence type="ECO:0000313" key="18">
    <source>
        <dbReference type="EMBL" id="KAG9246144.1"/>
    </source>
</evidence>
<keyword evidence="18" id="KW-0378">Hydrolase</keyword>
<dbReference type="GO" id="GO:0004497">
    <property type="term" value="F:monooxygenase activity"/>
    <property type="evidence" value="ECO:0007669"/>
    <property type="project" value="UniProtKB-KW"/>
</dbReference>
<reference evidence="18" key="1">
    <citation type="journal article" date="2021" name="IMA Fungus">
        <title>Genomic characterization of three marine fungi, including Emericellopsis atlantica sp. nov. with signatures of a generalist lifestyle and marine biomass degradation.</title>
        <authorList>
            <person name="Hagestad O.C."/>
            <person name="Hou L."/>
            <person name="Andersen J.H."/>
            <person name="Hansen E.H."/>
            <person name="Altermark B."/>
            <person name="Li C."/>
            <person name="Kuhnert E."/>
            <person name="Cox R.J."/>
            <person name="Crous P.W."/>
            <person name="Spatafora J.W."/>
            <person name="Lail K."/>
            <person name="Amirebrahimi M."/>
            <person name="Lipzen A."/>
            <person name="Pangilinan J."/>
            <person name="Andreopoulos W."/>
            <person name="Hayes R.D."/>
            <person name="Ng V."/>
            <person name="Grigoriev I.V."/>
            <person name="Jackson S.A."/>
            <person name="Sutton T.D.S."/>
            <person name="Dobson A.D.W."/>
            <person name="Rama T."/>
        </authorList>
    </citation>
    <scope>NUCLEOTIDE SEQUENCE</scope>
    <source>
        <strain evidence="18">TRa3180A</strain>
    </source>
</reference>
<comment type="similarity">
    <text evidence="14">Belongs to the polysaccharide monooxygenase AA9 family.</text>
</comment>
<keyword evidence="5" id="KW-0732">Signal</keyword>
<comment type="cofactor">
    <cofactor evidence="1">
        <name>Cu(2+)</name>
        <dbReference type="ChEBI" id="CHEBI:29036"/>
    </cofactor>
</comment>
<evidence type="ECO:0000256" key="7">
    <source>
        <dbReference type="ARBA" id="ARBA00023002"/>
    </source>
</evidence>
<evidence type="ECO:0000256" key="8">
    <source>
        <dbReference type="ARBA" id="ARBA00023008"/>
    </source>
</evidence>
<dbReference type="Pfam" id="PF03443">
    <property type="entry name" value="AA9"/>
    <property type="match status" value="1"/>
</dbReference>
<dbReference type="Proteomes" id="UP000887226">
    <property type="component" value="Unassembled WGS sequence"/>
</dbReference>
<dbReference type="GO" id="GO:0005576">
    <property type="term" value="C:extracellular region"/>
    <property type="evidence" value="ECO:0007669"/>
    <property type="project" value="UniProtKB-SubCell"/>
</dbReference>
<name>A0A9P7Z673_9HELO</name>
<keyword evidence="3" id="KW-0964">Secreted</keyword>
<feature type="domain" description="Auxiliary Activity family 9 catalytic" evidence="17">
    <location>
        <begin position="3"/>
        <end position="169"/>
    </location>
</feature>
<protein>
    <recommendedName>
        <fullName evidence="16">lytic cellulose monooxygenase (C4-dehydrogenating)</fullName>
        <ecNumber evidence="16">1.14.99.56</ecNumber>
    </recommendedName>
</protein>
<keyword evidence="19" id="KW-1185">Reference proteome</keyword>
<organism evidence="18 19">
    <name type="scientific">Calycina marina</name>
    <dbReference type="NCBI Taxonomy" id="1763456"/>
    <lineage>
        <taxon>Eukaryota</taxon>
        <taxon>Fungi</taxon>
        <taxon>Dikarya</taxon>
        <taxon>Ascomycota</taxon>
        <taxon>Pezizomycotina</taxon>
        <taxon>Leotiomycetes</taxon>
        <taxon>Helotiales</taxon>
        <taxon>Pezizellaceae</taxon>
        <taxon>Calycina</taxon>
    </lineage>
</organism>
<dbReference type="GO" id="GO:0016787">
    <property type="term" value="F:hydrolase activity"/>
    <property type="evidence" value="ECO:0007669"/>
    <property type="project" value="UniProtKB-KW"/>
</dbReference>
<keyword evidence="4" id="KW-0479">Metal-binding</keyword>
<dbReference type="OrthoDB" id="4849160at2759"/>
<keyword evidence="10" id="KW-1015">Disulfide bond</keyword>
<evidence type="ECO:0000256" key="5">
    <source>
        <dbReference type="ARBA" id="ARBA00022729"/>
    </source>
</evidence>
<dbReference type="PANTHER" id="PTHR33353:SF10">
    <property type="entry name" value="ENDO-BETA-1,4-GLUCANASE D"/>
    <property type="match status" value="1"/>
</dbReference>
<accession>A0A9P7Z673</accession>
<evidence type="ECO:0000256" key="1">
    <source>
        <dbReference type="ARBA" id="ARBA00001973"/>
    </source>
</evidence>
<comment type="subcellular location">
    <subcellularLocation>
        <location evidence="2">Secreted</location>
    </subcellularLocation>
</comment>
<dbReference type="Gene3D" id="2.70.50.70">
    <property type="match status" value="1"/>
</dbReference>
<evidence type="ECO:0000256" key="10">
    <source>
        <dbReference type="ARBA" id="ARBA00023157"/>
    </source>
</evidence>
<evidence type="ECO:0000256" key="14">
    <source>
        <dbReference type="ARBA" id="ARBA00044502"/>
    </source>
</evidence>
<gene>
    <name evidence="18" type="ORF">BJ878DRAFT_395296</name>
</gene>
<evidence type="ECO:0000256" key="16">
    <source>
        <dbReference type="ARBA" id="ARBA00047174"/>
    </source>
</evidence>
<evidence type="ECO:0000256" key="12">
    <source>
        <dbReference type="ARBA" id="ARBA00023277"/>
    </source>
</evidence>
<feature type="non-terminal residue" evidence="18">
    <location>
        <position position="169"/>
    </location>
</feature>